<evidence type="ECO:0000256" key="1">
    <source>
        <dbReference type="SAM" id="MobiDB-lite"/>
    </source>
</evidence>
<keyword evidence="3" id="KW-1185">Reference proteome</keyword>
<dbReference type="AlphaFoldDB" id="A0A4Q4TMZ1"/>
<feature type="region of interest" description="Disordered" evidence="1">
    <location>
        <begin position="1"/>
        <end position="133"/>
    </location>
</feature>
<name>A0A4Q4TMZ1_9PEZI</name>
<feature type="compositionally biased region" description="Polar residues" evidence="1">
    <location>
        <begin position="1"/>
        <end position="10"/>
    </location>
</feature>
<proteinExistence type="predicted"/>
<gene>
    <name evidence="2" type="ORF">DL764_002878</name>
</gene>
<reference evidence="2 3" key="1">
    <citation type="submission" date="2018-06" db="EMBL/GenBank/DDBJ databases">
        <title>Complete Genomes of Monosporascus.</title>
        <authorList>
            <person name="Robinson A.J."/>
            <person name="Natvig D.O."/>
        </authorList>
    </citation>
    <scope>NUCLEOTIDE SEQUENCE [LARGE SCALE GENOMIC DNA]</scope>
    <source>
        <strain evidence="2 3">CBS 110550</strain>
    </source>
</reference>
<accession>A0A4Q4TMZ1</accession>
<evidence type="ECO:0000313" key="3">
    <source>
        <dbReference type="Proteomes" id="UP000293360"/>
    </source>
</evidence>
<feature type="compositionally biased region" description="Basic and acidic residues" evidence="1">
    <location>
        <begin position="15"/>
        <end position="24"/>
    </location>
</feature>
<dbReference type="OrthoDB" id="245563at2759"/>
<feature type="compositionally biased region" description="Basic and acidic residues" evidence="1">
    <location>
        <begin position="98"/>
        <end position="119"/>
    </location>
</feature>
<dbReference type="STRING" id="155417.A0A4Q4TMZ1"/>
<organism evidence="2 3">
    <name type="scientific">Monosporascus ibericus</name>
    <dbReference type="NCBI Taxonomy" id="155417"/>
    <lineage>
        <taxon>Eukaryota</taxon>
        <taxon>Fungi</taxon>
        <taxon>Dikarya</taxon>
        <taxon>Ascomycota</taxon>
        <taxon>Pezizomycotina</taxon>
        <taxon>Sordariomycetes</taxon>
        <taxon>Xylariomycetidae</taxon>
        <taxon>Xylariales</taxon>
        <taxon>Xylariales incertae sedis</taxon>
        <taxon>Monosporascus</taxon>
    </lineage>
</organism>
<dbReference type="EMBL" id="QJNU01000112">
    <property type="protein sequence ID" value="RYP06930.1"/>
    <property type="molecule type" value="Genomic_DNA"/>
</dbReference>
<dbReference type="Proteomes" id="UP000293360">
    <property type="component" value="Unassembled WGS sequence"/>
</dbReference>
<sequence>MPLRNTVSPPTSMPRIRENAETRTARRRRARRPSSSAAGARRRPTAPWNAKPDRLTAAQGGPAGARLRAADGRNADAASPRQHPFHVVDLVEQTGFSRVDRAHEGPRHHPLTPEKKADSRVTPSPRTQGAARGWRRPRLRAAPRALMPEQRERRWWFETRASNRDPARSWDRDRVNADFGNPSERFERMAYAGAAAAARLGGYITASVFSIREGANGKALLADNWQVVLNRKRLGVVQAGVIT</sequence>
<comment type="caution">
    <text evidence="2">The sequence shown here is derived from an EMBL/GenBank/DDBJ whole genome shotgun (WGS) entry which is preliminary data.</text>
</comment>
<protein>
    <submittedName>
        <fullName evidence="2">Uncharacterized protein</fullName>
    </submittedName>
</protein>
<evidence type="ECO:0000313" key="2">
    <source>
        <dbReference type="EMBL" id="RYP06930.1"/>
    </source>
</evidence>